<dbReference type="AlphaFoldDB" id="A0A292ZAC9"/>
<dbReference type="Pfam" id="PF12680">
    <property type="entry name" value="SnoaL_2"/>
    <property type="match status" value="1"/>
</dbReference>
<evidence type="ECO:0000313" key="2">
    <source>
        <dbReference type="EMBL" id="GAY19841.1"/>
    </source>
</evidence>
<dbReference type="SUPFAM" id="SSF54427">
    <property type="entry name" value="NTF2-like"/>
    <property type="match status" value="1"/>
</dbReference>
<sequence length="123" mass="13871">MSDRRERIVRAYLSAMEKGDLNGVLQCFAADGKVISPVYGEEPVRPFYEKLFADTISASVDLHSLYVSPTQPERLIAHFAYRWSRHGQPDVDTDLIDLFEFDPQSDRIGRLRIVFAPLPGSGA</sequence>
<accession>A0A292ZAC9</accession>
<reference evidence="2" key="5">
    <citation type="submission" date="2017-10" db="EMBL/GenBank/DDBJ databases">
        <authorList>
            <person name="Banno H."/>
            <person name="Chua N.-H."/>
        </authorList>
    </citation>
    <scope>NUCLEOTIDE SEQUENCE</scope>
    <source>
        <strain evidence="2">OMI</strain>
    </source>
</reference>
<dbReference type="EMBL" id="BMDU01000001">
    <property type="protein sequence ID" value="GFZ76953.1"/>
    <property type="molecule type" value="Genomic_DNA"/>
</dbReference>
<dbReference type="EMBL" id="BEWI01000030">
    <property type="protein sequence ID" value="GAY19841.1"/>
    <property type="molecule type" value="Genomic_DNA"/>
</dbReference>
<keyword evidence="7" id="KW-1185">Reference proteome</keyword>
<reference evidence="6" key="7">
    <citation type="submission" date="2020-08" db="EMBL/GenBank/DDBJ databases">
        <title>Complete genome sequence of Sphingobium barthaii strain KK22, a high-molecular-weight polycyclic aromatic hydrocarbon-degrading soil bacterium.</title>
        <authorList>
            <person name="Mori J.F."/>
            <person name="Kanaly R.A."/>
        </authorList>
    </citation>
    <scope>NUCLEOTIDE SEQUENCE [LARGE SCALE GENOMIC DNA]</scope>
    <source>
        <strain evidence="6">KK22</strain>
    </source>
</reference>
<name>A0A292ZAC9_SPHSA</name>
<gene>
    <name evidence="3" type="ORF">GCM10019071_01700</name>
    <name evidence="4" type="ORF">H5V43_15205</name>
    <name evidence="2" type="ORF">SFOMI_0362</name>
</gene>
<reference evidence="3" key="3">
    <citation type="journal article" date="2014" name="Int. J. Syst. Evol. Microbiol.">
        <title>Complete genome of a new Firmicutes species belonging to the dominant human colonic microbiota ('Ruminococcus bicirculans') reveals two chromosomes and a selective capacity to utilize plant glucans.</title>
        <authorList>
            <consortium name="NISC Comparative Sequencing Program"/>
            <person name="Wegmann U."/>
            <person name="Louis P."/>
            <person name="Goesmann A."/>
            <person name="Henrissat B."/>
            <person name="Duncan S.H."/>
            <person name="Flint H.J."/>
        </authorList>
    </citation>
    <scope>NUCLEOTIDE SEQUENCE</scope>
    <source>
        <strain evidence="3">CCM 7327</strain>
    </source>
</reference>
<evidence type="ECO:0000313" key="7">
    <source>
        <dbReference type="Proteomes" id="UP000628109"/>
    </source>
</evidence>
<protein>
    <submittedName>
        <fullName evidence="4">Nuclear transport factor 2 family protein</fullName>
    </submittedName>
</protein>
<reference evidence="7" key="6">
    <citation type="journal article" date="2019" name="Int. J. Syst. Evol. Microbiol.">
        <title>The Global Catalogue of Microorganisms (GCM) 10K type strain sequencing project: providing services to taxonomists for standard genome sequencing and annotation.</title>
        <authorList>
            <consortium name="The Broad Institute Genomics Platform"/>
            <consortium name="The Broad Institute Genome Sequencing Center for Infectious Disease"/>
            <person name="Wu L."/>
            <person name="Ma J."/>
        </authorList>
    </citation>
    <scope>NUCLEOTIDE SEQUENCE [LARGE SCALE GENOMIC DNA]</scope>
    <source>
        <strain evidence="7">CCM 7327</strain>
    </source>
</reference>
<dbReference type="Proteomes" id="UP000593663">
    <property type="component" value="Chromosome 1"/>
</dbReference>
<evidence type="ECO:0000259" key="1">
    <source>
        <dbReference type="Pfam" id="PF12680"/>
    </source>
</evidence>
<evidence type="ECO:0000313" key="4">
    <source>
        <dbReference type="EMBL" id="QOT71407.1"/>
    </source>
</evidence>
<reference evidence="3" key="9">
    <citation type="submission" date="2024-05" db="EMBL/GenBank/DDBJ databases">
        <authorList>
            <person name="Sun Q."/>
            <person name="Sedlacek I."/>
        </authorList>
    </citation>
    <scope>NUCLEOTIDE SEQUENCE</scope>
    <source>
        <strain evidence="3">CCM 7327</strain>
    </source>
</reference>
<evidence type="ECO:0000313" key="5">
    <source>
        <dbReference type="Proteomes" id="UP000221538"/>
    </source>
</evidence>
<evidence type="ECO:0000313" key="3">
    <source>
        <dbReference type="EMBL" id="GFZ76953.1"/>
    </source>
</evidence>
<dbReference type="Proteomes" id="UP000221538">
    <property type="component" value="Unassembled WGS sequence"/>
</dbReference>
<feature type="domain" description="SnoaL-like" evidence="1">
    <location>
        <begin position="9"/>
        <end position="101"/>
    </location>
</feature>
<reference evidence="4" key="8">
    <citation type="journal article" date="2021" name="Microbiol. Resour. Announc.">
        <title>Complete Genome Sequence of Sphingobium barthaii KK22, a High-Molecular-Weight Polycyclic Aromatic Hydrocarbon-Degrading Soil Bacterium.</title>
        <authorList>
            <person name="Mori J.F."/>
            <person name="Kanaly R.A."/>
        </authorList>
    </citation>
    <scope>NUCLEOTIDE SEQUENCE</scope>
    <source>
        <strain evidence="4">KK22</strain>
    </source>
</reference>
<dbReference type="InterPro" id="IPR037401">
    <property type="entry name" value="SnoaL-like"/>
</dbReference>
<dbReference type="RefSeq" id="WP_025549689.1">
    <property type="nucleotide sequence ID" value="NZ_BATN01000051.1"/>
</dbReference>
<dbReference type="Gene3D" id="3.10.450.50">
    <property type="match status" value="1"/>
</dbReference>
<reference evidence="2 5" key="1">
    <citation type="journal article" date="2013" name="Biodegradation">
        <title>Occurrence of 4-tert-butylphenol (4-t-BP) biodegradation in an aquatic sample caused by the presence of Spirodela polyrrhiza and isolation of a 4-t-BP-utilizing bacterium.</title>
        <authorList>
            <person name="Ogata Y."/>
            <person name="Toyama T."/>
            <person name="Yu N."/>
            <person name="Wang X."/>
            <person name="Sei K."/>
            <person name="Ike M."/>
        </authorList>
    </citation>
    <scope>NUCLEOTIDE SEQUENCE [LARGE SCALE GENOMIC DNA]</scope>
    <source>
        <strain evidence="2 5">OMI</strain>
    </source>
</reference>
<dbReference type="InterPro" id="IPR032710">
    <property type="entry name" value="NTF2-like_dom_sf"/>
</dbReference>
<reference evidence="2 5" key="2">
    <citation type="journal article" date="2013" name="Environ. Sci. Technol.">
        <title>The 4-tert-butylphenol-utilizing bacterium Sphingobium fuliginis OMI can degrade bisphenols via phenolic ring hydroxylation and meta-cleavage pathway.</title>
        <authorList>
            <person name="Ogata Y."/>
            <person name="Goda S."/>
            <person name="Toyama T."/>
            <person name="Sei K."/>
            <person name="Ike M."/>
        </authorList>
    </citation>
    <scope>NUCLEOTIDE SEQUENCE [LARGE SCALE GENOMIC DNA]</scope>
    <source>
        <strain evidence="2 5">OMI</strain>
    </source>
</reference>
<organism evidence="2 5">
    <name type="scientific">Sphingobium fuliginis (strain ATCC 27551)</name>
    <dbReference type="NCBI Taxonomy" id="336203"/>
    <lineage>
        <taxon>Bacteria</taxon>
        <taxon>Pseudomonadati</taxon>
        <taxon>Pseudomonadota</taxon>
        <taxon>Alphaproteobacteria</taxon>
        <taxon>Sphingomonadales</taxon>
        <taxon>Sphingomonadaceae</taxon>
        <taxon>Sphingobium</taxon>
    </lineage>
</organism>
<evidence type="ECO:0000313" key="6">
    <source>
        <dbReference type="Proteomes" id="UP000593663"/>
    </source>
</evidence>
<proteinExistence type="predicted"/>
<dbReference type="EMBL" id="CP060035">
    <property type="protein sequence ID" value="QOT71407.1"/>
    <property type="molecule type" value="Genomic_DNA"/>
</dbReference>
<dbReference type="Proteomes" id="UP000628109">
    <property type="component" value="Unassembled WGS sequence"/>
</dbReference>
<dbReference type="KEGG" id="sbar:H5V43_15205"/>
<reference evidence="2" key="4">
    <citation type="submission" date="2017-10" db="EMBL/GenBank/DDBJ databases">
        <title>Bioaugmenting a lab-scale membrane bioreactor with Sphingobium fuliginis OMI to degrade 4-tert-butylphenol.</title>
        <authorList>
            <person name="Takada K."/>
            <person name="Shiba T."/>
            <person name="Soda S."/>
            <person name="Inoue D."/>
            <person name="Miyake M."/>
            <person name="Eguchi M."/>
            <person name="Ike M."/>
        </authorList>
    </citation>
    <scope>NUCLEOTIDE SEQUENCE</scope>
    <source>
        <strain evidence="2">OMI</strain>
    </source>
</reference>